<dbReference type="InterPro" id="IPR011707">
    <property type="entry name" value="Cu-oxidase-like_N"/>
</dbReference>
<feature type="domain" description="Plastocyanin-like" evidence="4">
    <location>
        <begin position="115"/>
        <end position="203"/>
    </location>
</feature>
<feature type="signal peptide" evidence="3">
    <location>
        <begin position="1"/>
        <end position="25"/>
    </location>
</feature>
<evidence type="ECO:0000256" key="2">
    <source>
        <dbReference type="ARBA" id="ARBA00023180"/>
    </source>
</evidence>
<organism evidence="7 8">
    <name type="scientific">Salix udensis</name>
    <dbReference type="NCBI Taxonomy" id="889485"/>
    <lineage>
        <taxon>Eukaryota</taxon>
        <taxon>Viridiplantae</taxon>
        <taxon>Streptophyta</taxon>
        <taxon>Embryophyta</taxon>
        <taxon>Tracheophyta</taxon>
        <taxon>Spermatophyta</taxon>
        <taxon>Magnoliopsida</taxon>
        <taxon>eudicotyledons</taxon>
        <taxon>Gunneridae</taxon>
        <taxon>Pentapetalae</taxon>
        <taxon>rosids</taxon>
        <taxon>fabids</taxon>
        <taxon>Malpighiales</taxon>
        <taxon>Salicaceae</taxon>
        <taxon>Saliceae</taxon>
        <taxon>Salix</taxon>
    </lineage>
</organism>
<dbReference type="EMBL" id="JAPFFJ010000018">
    <property type="protein sequence ID" value="KAJ6403033.1"/>
    <property type="molecule type" value="Genomic_DNA"/>
</dbReference>
<dbReference type="Pfam" id="PF07731">
    <property type="entry name" value="Cu-oxidase_2"/>
    <property type="match status" value="1"/>
</dbReference>
<reference evidence="7 8" key="1">
    <citation type="journal article" date="2023" name="Int. J. Mol. Sci.">
        <title>De Novo Assembly and Annotation of 11 Diverse Shrub Willow (Salix) Genomes Reveals Novel Gene Organization in Sex-Linked Regions.</title>
        <authorList>
            <person name="Hyden B."/>
            <person name="Feng K."/>
            <person name="Yates T.B."/>
            <person name="Jawdy S."/>
            <person name="Cereghino C."/>
            <person name="Smart L.B."/>
            <person name="Muchero W."/>
        </authorList>
    </citation>
    <scope>NUCLEOTIDE SEQUENCE [LARGE SCALE GENOMIC DNA]</scope>
    <source>
        <tissue evidence="7">Shoot tip</tissue>
    </source>
</reference>
<dbReference type="InterPro" id="IPR011706">
    <property type="entry name" value="Cu-oxidase_C"/>
</dbReference>
<sequence length="477" mass="53365">MGCRATCRQVLVCVTLCCTLVFVNAEDPYSLPEPFLLSWNGVQQRRNSYEDGVYGTTCPIPPGKNFTYILQVKDQIGSFYYYPSLAFHKAAGGFGGIRILSRPLIPVPFPEPADDFTVLIGDWYKANHTALKAILDRGHKLPSPDGILVNGRGPNQTYFTFQPGKTYRLRISNVGLQHSLNFRIQGHKMKLVEVEGTHTLQTTQLGTITLLSLLVSPPRSLPPLPYFTTATPPNKCPVPIPGGPTTEIDWSLNQARSIRTNLTASGPRPNPQGSYHYGMINLTRTIKLESSAAQVNGKQRYAVNSVSFVPADTPLKIADYFKIGGVFRVGSISDHPTGKKMYLDTSVMGADFRAFVEIVFQNHENIVQSWHINGYSFWVVGMDGGVWTPASRKQYNLRDAVSRSTTQVYPKSWTAIYIALDNVGMWNIRSEFWARQYLGQQFYLRVYSPVESPRDEYPIPKNALLCGRATGRRTRPL</sequence>
<dbReference type="InterPro" id="IPR008972">
    <property type="entry name" value="Cupredoxin"/>
</dbReference>
<dbReference type="GO" id="GO:0005507">
    <property type="term" value="F:copper ion binding"/>
    <property type="evidence" value="ECO:0007669"/>
    <property type="project" value="InterPro"/>
</dbReference>
<feature type="domain" description="Plastocyanin-like" evidence="5">
    <location>
        <begin position="312"/>
        <end position="449"/>
    </location>
</feature>
<evidence type="ECO:0000259" key="6">
    <source>
        <dbReference type="Pfam" id="PF07732"/>
    </source>
</evidence>
<comment type="caution">
    <text evidence="7">The sequence shown here is derived from an EMBL/GenBank/DDBJ whole genome shotgun (WGS) entry which is preliminary data.</text>
</comment>
<proteinExistence type="inferred from homology"/>
<name>A0AAD6NS88_9ROSI</name>
<evidence type="ECO:0000256" key="1">
    <source>
        <dbReference type="ARBA" id="ARBA00010609"/>
    </source>
</evidence>
<dbReference type="Pfam" id="PF00394">
    <property type="entry name" value="Cu-oxidase"/>
    <property type="match status" value="1"/>
</dbReference>
<evidence type="ECO:0000259" key="5">
    <source>
        <dbReference type="Pfam" id="PF07731"/>
    </source>
</evidence>
<keyword evidence="3" id="KW-0732">Signal</keyword>
<feature type="chain" id="PRO_5042102891" description="L-ascorbate oxidase homolog" evidence="3">
    <location>
        <begin position="26"/>
        <end position="477"/>
    </location>
</feature>
<dbReference type="InterPro" id="IPR034275">
    <property type="entry name" value="CuRO_3_AO-like"/>
</dbReference>
<dbReference type="SUPFAM" id="SSF49503">
    <property type="entry name" value="Cupredoxins"/>
    <property type="match status" value="3"/>
</dbReference>
<comment type="similarity">
    <text evidence="1">Belongs to the multicopper oxidase family.</text>
</comment>
<dbReference type="Pfam" id="PF07732">
    <property type="entry name" value="Cu-oxidase_3"/>
    <property type="match status" value="1"/>
</dbReference>
<dbReference type="PANTHER" id="PTHR11709">
    <property type="entry name" value="MULTI-COPPER OXIDASE"/>
    <property type="match status" value="1"/>
</dbReference>
<evidence type="ECO:0000313" key="7">
    <source>
        <dbReference type="EMBL" id="KAJ6403033.1"/>
    </source>
</evidence>
<feature type="domain" description="Plastocyanin-like" evidence="6">
    <location>
        <begin position="30"/>
        <end position="102"/>
    </location>
</feature>
<dbReference type="CDD" id="cd13894">
    <property type="entry name" value="CuRO_3_AAO_like_1"/>
    <property type="match status" value="1"/>
</dbReference>
<evidence type="ECO:0000256" key="3">
    <source>
        <dbReference type="SAM" id="SignalP"/>
    </source>
</evidence>
<accession>A0AAD6NS88</accession>
<dbReference type="FunFam" id="2.60.40.420:FF:000016">
    <property type="entry name" value="Monocopper oxidase-like protein"/>
    <property type="match status" value="1"/>
</dbReference>
<protein>
    <recommendedName>
        <fullName evidence="9">L-ascorbate oxidase homolog</fullName>
    </recommendedName>
</protein>
<dbReference type="InterPro" id="IPR001117">
    <property type="entry name" value="Cu-oxidase_2nd"/>
</dbReference>
<gene>
    <name evidence="7" type="ORF">OIU84_015030</name>
</gene>
<dbReference type="AlphaFoldDB" id="A0AAD6NS88"/>
<dbReference type="PANTHER" id="PTHR11709:SF267">
    <property type="entry name" value="MULTI-COPPER OXIDASE TYPE I FAMILY PROTEIN-RELATED"/>
    <property type="match status" value="1"/>
</dbReference>
<dbReference type="Proteomes" id="UP001162972">
    <property type="component" value="Chromosome 4"/>
</dbReference>
<keyword evidence="2" id="KW-0325">Glycoprotein</keyword>
<evidence type="ECO:0008006" key="9">
    <source>
        <dbReference type="Google" id="ProtNLM"/>
    </source>
</evidence>
<keyword evidence="8" id="KW-1185">Reference proteome</keyword>
<evidence type="ECO:0000313" key="8">
    <source>
        <dbReference type="Proteomes" id="UP001162972"/>
    </source>
</evidence>
<evidence type="ECO:0000259" key="4">
    <source>
        <dbReference type="Pfam" id="PF00394"/>
    </source>
</evidence>
<dbReference type="InterPro" id="IPR045087">
    <property type="entry name" value="Cu-oxidase_fam"/>
</dbReference>
<dbReference type="GO" id="GO:0016491">
    <property type="term" value="F:oxidoreductase activity"/>
    <property type="evidence" value="ECO:0007669"/>
    <property type="project" value="InterPro"/>
</dbReference>
<dbReference type="Gene3D" id="2.60.40.420">
    <property type="entry name" value="Cupredoxins - blue copper proteins"/>
    <property type="match status" value="3"/>
</dbReference>